<feature type="domain" description="SsuA/THI5-like" evidence="5">
    <location>
        <begin position="36"/>
        <end position="253"/>
    </location>
</feature>
<organism evidence="6 7">
    <name type="scientific">Uabimicrobium amorphum</name>
    <dbReference type="NCBI Taxonomy" id="2596890"/>
    <lineage>
        <taxon>Bacteria</taxon>
        <taxon>Pseudomonadati</taxon>
        <taxon>Planctomycetota</taxon>
        <taxon>Candidatus Uabimicrobiia</taxon>
        <taxon>Candidatus Uabimicrobiales</taxon>
        <taxon>Candidatus Uabimicrobiaceae</taxon>
        <taxon>Candidatus Uabimicrobium</taxon>
    </lineage>
</organism>
<reference evidence="6 7" key="1">
    <citation type="submission" date="2019-08" db="EMBL/GenBank/DDBJ databases">
        <title>Complete genome sequence of Candidatus Uab amorphum.</title>
        <authorList>
            <person name="Shiratori T."/>
            <person name="Suzuki S."/>
            <person name="Kakizawa Y."/>
            <person name="Ishida K."/>
        </authorList>
    </citation>
    <scope>NUCLEOTIDE SEQUENCE [LARGE SCALE GENOMIC DNA]</scope>
    <source>
        <strain evidence="6 7">SRT547</strain>
    </source>
</reference>
<evidence type="ECO:0000256" key="3">
    <source>
        <dbReference type="ARBA" id="ARBA00022729"/>
    </source>
</evidence>
<evidence type="ECO:0000313" key="6">
    <source>
        <dbReference type="EMBL" id="BBM83310.1"/>
    </source>
</evidence>
<comment type="similarity">
    <text evidence="2">Belongs to the bacterial solute-binding protein SsuA/TauA family.</text>
</comment>
<gene>
    <name evidence="6" type="ORF">UABAM_01661</name>
</gene>
<dbReference type="OrthoDB" id="286202at2"/>
<evidence type="ECO:0000256" key="4">
    <source>
        <dbReference type="SAM" id="SignalP"/>
    </source>
</evidence>
<name>A0A5S9ILM3_UABAM</name>
<dbReference type="Gene3D" id="3.40.190.10">
    <property type="entry name" value="Periplasmic binding protein-like II"/>
    <property type="match status" value="2"/>
</dbReference>
<dbReference type="PANTHER" id="PTHR30024">
    <property type="entry name" value="ALIPHATIC SULFONATES-BINDING PROTEIN-RELATED"/>
    <property type="match status" value="1"/>
</dbReference>
<accession>A0A5S9ILM3</accession>
<evidence type="ECO:0000256" key="1">
    <source>
        <dbReference type="ARBA" id="ARBA00004418"/>
    </source>
</evidence>
<protein>
    <submittedName>
        <fullName evidence="6">Taurine ABC transporter substrate-binding protein</fullName>
    </submittedName>
</protein>
<comment type="subcellular location">
    <subcellularLocation>
        <location evidence="1">Periplasm</location>
    </subcellularLocation>
</comment>
<dbReference type="Proteomes" id="UP000326354">
    <property type="component" value="Chromosome"/>
</dbReference>
<evidence type="ECO:0000259" key="5">
    <source>
        <dbReference type="Pfam" id="PF09084"/>
    </source>
</evidence>
<keyword evidence="7" id="KW-1185">Reference proteome</keyword>
<evidence type="ECO:0000256" key="2">
    <source>
        <dbReference type="ARBA" id="ARBA00010742"/>
    </source>
</evidence>
<dbReference type="InterPro" id="IPR015168">
    <property type="entry name" value="SsuA/THI5"/>
</dbReference>
<keyword evidence="3 4" id="KW-0732">Signal</keyword>
<dbReference type="PANTHER" id="PTHR30024:SF47">
    <property type="entry name" value="TAURINE-BINDING PERIPLASMIC PROTEIN"/>
    <property type="match status" value="1"/>
</dbReference>
<dbReference type="AlphaFoldDB" id="A0A5S9ILM3"/>
<proteinExistence type="inferred from homology"/>
<evidence type="ECO:0000313" key="7">
    <source>
        <dbReference type="Proteomes" id="UP000326354"/>
    </source>
</evidence>
<dbReference type="GO" id="GO:0042597">
    <property type="term" value="C:periplasmic space"/>
    <property type="evidence" value="ECO:0007669"/>
    <property type="project" value="UniProtKB-SubCell"/>
</dbReference>
<dbReference type="KEGG" id="uam:UABAM_01661"/>
<sequence>MRIYIFMMLSLLLCCCGSEATKTSQKIVVVGSQWYGHIPVWIGIEKGFFKESGFEVEWRPIGKSMDRLNAISSGRAHFASLGEIAMLSSMAFGNKNFYWVGNQDIAPGLEGMVAAPEINSLQDLKGKKIGFPFGTTVDITCRMLLKQQGLDPQKDVQLVNLEVGDVPAVFRAKNVDAAAIWEPGFSQLTAVEGATVLGKDTDTEVYQKFGTMTGPDVLIISKKWVDSHPQRAQKFLKCYFKALEWVKNNGEEAIKIIHNKYIQQDIGLIQKNMKIFKWHGLEEQRQIMSEKGIFRQADYILKILHEEMKVIPHKPAFREWVNLQVLPQE</sequence>
<dbReference type="SUPFAM" id="SSF53850">
    <property type="entry name" value="Periplasmic binding protein-like II"/>
    <property type="match status" value="1"/>
</dbReference>
<dbReference type="RefSeq" id="WP_151967515.1">
    <property type="nucleotide sequence ID" value="NZ_AP019860.1"/>
</dbReference>
<dbReference type="EMBL" id="AP019860">
    <property type="protein sequence ID" value="BBM83310.1"/>
    <property type="molecule type" value="Genomic_DNA"/>
</dbReference>
<feature type="chain" id="PRO_5024864289" evidence="4">
    <location>
        <begin position="21"/>
        <end position="329"/>
    </location>
</feature>
<feature type="signal peptide" evidence="4">
    <location>
        <begin position="1"/>
        <end position="20"/>
    </location>
</feature>
<dbReference type="Pfam" id="PF09084">
    <property type="entry name" value="NMT1"/>
    <property type="match status" value="1"/>
</dbReference>